<dbReference type="AlphaFoldDB" id="A0A3A3EME7"/>
<dbReference type="Gene3D" id="3.40.710.10">
    <property type="entry name" value="DD-peptidase/beta-lactamase superfamily"/>
    <property type="match status" value="1"/>
</dbReference>
<dbReference type="PANTHER" id="PTHR46825:SF11">
    <property type="entry name" value="PENICILLIN-BINDING PROTEIN 4"/>
    <property type="match status" value="1"/>
</dbReference>
<organism evidence="5 6">
    <name type="scientific">Pseudoalteromonas gelatinilytica</name>
    <dbReference type="NCBI Taxonomy" id="1703256"/>
    <lineage>
        <taxon>Bacteria</taxon>
        <taxon>Pseudomonadati</taxon>
        <taxon>Pseudomonadota</taxon>
        <taxon>Gammaproteobacteria</taxon>
        <taxon>Alteromonadales</taxon>
        <taxon>Pseudoalteromonadaceae</taxon>
        <taxon>Pseudoalteromonas</taxon>
    </lineage>
</organism>
<name>A0A3A3EME7_9GAMM</name>
<feature type="domain" description="Beta-lactamase-related" evidence="4">
    <location>
        <begin position="158"/>
        <end position="465"/>
    </location>
</feature>
<feature type="signal peptide" evidence="3">
    <location>
        <begin position="1"/>
        <end position="21"/>
    </location>
</feature>
<dbReference type="GO" id="GO:0016787">
    <property type="term" value="F:hydrolase activity"/>
    <property type="evidence" value="ECO:0007669"/>
    <property type="project" value="UniProtKB-KW"/>
</dbReference>
<evidence type="ECO:0000313" key="6">
    <source>
        <dbReference type="Proteomes" id="UP000265938"/>
    </source>
</evidence>
<keyword evidence="5" id="KW-0378">Hydrolase</keyword>
<feature type="chain" id="PRO_5017305331" evidence="3">
    <location>
        <begin position="22"/>
        <end position="479"/>
    </location>
</feature>
<dbReference type="InterPro" id="IPR050491">
    <property type="entry name" value="AmpC-like"/>
</dbReference>
<dbReference type="GO" id="GO:0016020">
    <property type="term" value="C:membrane"/>
    <property type="evidence" value="ECO:0007669"/>
    <property type="project" value="UniProtKB-SubCell"/>
</dbReference>
<dbReference type="Proteomes" id="UP000265938">
    <property type="component" value="Unassembled WGS sequence"/>
</dbReference>
<dbReference type="SUPFAM" id="SSF56601">
    <property type="entry name" value="beta-lactamase/transpeptidase-like"/>
    <property type="match status" value="1"/>
</dbReference>
<evidence type="ECO:0000256" key="1">
    <source>
        <dbReference type="ARBA" id="ARBA00004370"/>
    </source>
</evidence>
<accession>A0A3A3EME7</accession>
<reference evidence="5 6" key="1">
    <citation type="submission" date="2018-09" db="EMBL/GenBank/DDBJ databases">
        <title>Identification of marine bacteria producing industrial enzymes.</title>
        <authorList>
            <person name="Cheng T.H."/>
            <person name="Saidin J."/>
            <person name="Muhd D.D."/>
            <person name="Isa M.N.M."/>
            <person name="Bakar M.F.A."/>
            <person name="Ismail N."/>
        </authorList>
    </citation>
    <scope>NUCLEOTIDE SEQUENCE [LARGE SCALE GENOMIC DNA]</scope>
    <source>
        <strain evidence="5 6">MNAD 1.6</strain>
    </source>
</reference>
<sequence length="479" mass="53742">MKRYLLMLIFFMCFISHKAHAMKEVDYNKLASQFITVLNTKDLDEIEKFVVKNFSPNSLARWEGKGKDRYVGYSMNVALFHGELSVISSELDTSTNRIRHISKVYSKNTDMQHQVVLFFNDDQFQAITGWSIEETPQNQGSKGSLTESQFIEEIKIYTDKLAQRGSFSGTVLLAKNNDILFSAAYGFASRRYDVKNNLETKFQIGSMNKMFTSVAILQLIEAGKVSLDDPLTKFIDKSILGKGDFSKIKIRHLLSHTSGIGNISGYDEIQNKVRSLKDIQHLYSSIDATSEPGTEWRYSNTGMVLLGQVIENVTGEKYYDYINENVYKKANMQQSGSYDLDVPVKNTARNYWFSVETGQVTENLMFQSVKGGPAGGGYSTVGDLHKFAMAMQNAQLVSRELSNKALSAKPELNAPNWGYGFSVRSSAGNTTVGHNGSHLGMTARLNMYQEKGYILVVLGNFQSSAWPVVAKVDQLIKRL</sequence>
<dbReference type="InterPro" id="IPR012338">
    <property type="entry name" value="Beta-lactam/transpept-like"/>
</dbReference>
<dbReference type="PANTHER" id="PTHR46825">
    <property type="entry name" value="D-ALANYL-D-ALANINE-CARBOXYPEPTIDASE/ENDOPEPTIDASE AMPH"/>
    <property type="match status" value="1"/>
</dbReference>
<comment type="caution">
    <text evidence="5">The sequence shown here is derived from an EMBL/GenBank/DDBJ whole genome shotgun (WGS) entry which is preliminary data.</text>
</comment>
<keyword evidence="3" id="KW-0732">Signal</keyword>
<dbReference type="Pfam" id="PF00144">
    <property type="entry name" value="Beta-lactamase"/>
    <property type="match status" value="1"/>
</dbReference>
<keyword evidence="2" id="KW-0472">Membrane</keyword>
<gene>
    <name evidence="5" type="ORF">D4741_02080</name>
</gene>
<dbReference type="EMBL" id="QYSE01000001">
    <property type="protein sequence ID" value="RJF36893.1"/>
    <property type="molecule type" value="Genomic_DNA"/>
</dbReference>
<protein>
    <submittedName>
        <fullName evidence="5">Class A beta-lactamase-related serine hydrolase</fullName>
    </submittedName>
</protein>
<evidence type="ECO:0000259" key="4">
    <source>
        <dbReference type="Pfam" id="PF00144"/>
    </source>
</evidence>
<comment type="subcellular location">
    <subcellularLocation>
        <location evidence="1">Membrane</location>
    </subcellularLocation>
</comment>
<dbReference type="InterPro" id="IPR001466">
    <property type="entry name" value="Beta-lactam-related"/>
</dbReference>
<proteinExistence type="predicted"/>
<evidence type="ECO:0000313" key="5">
    <source>
        <dbReference type="EMBL" id="RJF36893.1"/>
    </source>
</evidence>
<evidence type="ECO:0000256" key="3">
    <source>
        <dbReference type="SAM" id="SignalP"/>
    </source>
</evidence>
<evidence type="ECO:0000256" key="2">
    <source>
        <dbReference type="ARBA" id="ARBA00023136"/>
    </source>
</evidence>